<proteinExistence type="predicted"/>
<name>A0A811V611_CERCA</name>
<accession>A0A811V611</accession>
<dbReference type="EMBL" id="CAJHJT010000034">
    <property type="protein sequence ID" value="CAD7006261.1"/>
    <property type="molecule type" value="Genomic_DNA"/>
</dbReference>
<protein>
    <submittedName>
        <fullName evidence="1">(Mediterranean fruit fly) hypothetical protein</fullName>
    </submittedName>
</protein>
<dbReference type="Proteomes" id="UP000606786">
    <property type="component" value="Unassembled WGS sequence"/>
</dbReference>
<evidence type="ECO:0000313" key="1">
    <source>
        <dbReference type="EMBL" id="CAD7006261.1"/>
    </source>
</evidence>
<reference evidence="1" key="1">
    <citation type="submission" date="2020-11" db="EMBL/GenBank/DDBJ databases">
        <authorList>
            <person name="Whitehead M."/>
        </authorList>
    </citation>
    <scope>NUCLEOTIDE SEQUENCE</scope>
    <source>
        <strain evidence="1">EGII</strain>
    </source>
</reference>
<sequence length="102" mass="11133">MGVAASKQRTVVTPPPSLVRNKRSLRSTLNRLVHNSSLIKSKVCVVLDPCFVSSSLAKLFLKIVTLFGFRSGESACGISAAFLWFNISVQYDLLIGKPYSLS</sequence>
<dbReference type="AlphaFoldDB" id="A0A811V611"/>
<comment type="caution">
    <text evidence="1">The sequence shown here is derived from an EMBL/GenBank/DDBJ whole genome shotgun (WGS) entry which is preliminary data.</text>
</comment>
<gene>
    <name evidence="1" type="ORF">CCAP1982_LOCUS14586</name>
</gene>
<keyword evidence="2" id="KW-1185">Reference proteome</keyword>
<organism evidence="1 2">
    <name type="scientific">Ceratitis capitata</name>
    <name type="common">Mediterranean fruit fly</name>
    <name type="synonym">Tephritis capitata</name>
    <dbReference type="NCBI Taxonomy" id="7213"/>
    <lineage>
        <taxon>Eukaryota</taxon>
        <taxon>Metazoa</taxon>
        <taxon>Ecdysozoa</taxon>
        <taxon>Arthropoda</taxon>
        <taxon>Hexapoda</taxon>
        <taxon>Insecta</taxon>
        <taxon>Pterygota</taxon>
        <taxon>Neoptera</taxon>
        <taxon>Endopterygota</taxon>
        <taxon>Diptera</taxon>
        <taxon>Brachycera</taxon>
        <taxon>Muscomorpha</taxon>
        <taxon>Tephritoidea</taxon>
        <taxon>Tephritidae</taxon>
        <taxon>Ceratitis</taxon>
        <taxon>Ceratitis</taxon>
    </lineage>
</organism>
<evidence type="ECO:0000313" key="2">
    <source>
        <dbReference type="Proteomes" id="UP000606786"/>
    </source>
</evidence>